<gene>
    <name evidence="2" type="ORF">ABS770_18000</name>
</gene>
<keyword evidence="3" id="KW-1185">Reference proteome</keyword>
<dbReference type="RefSeq" id="WP_350377036.1">
    <property type="nucleotide sequence ID" value="NZ_JBELQD010000021.1"/>
</dbReference>
<dbReference type="Proteomes" id="UP001432995">
    <property type="component" value="Unassembled WGS sequence"/>
</dbReference>
<accession>A0ABV1R5R4</accession>
<evidence type="ECO:0000256" key="1">
    <source>
        <dbReference type="ARBA" id="ARBA00023002"/>
    </source>
</evidence>
<dbReference type="PANTHER" id="PTHR43157">
    <property type="entry name" value="PHOSPHATIDYLINOSITOL-GLYCAN BIOSYNTHESIS CLASS F PROTEIN-RELATED"/>
    <property type="match status" value="1"/>
</dbReference>
<evidence type="ECO:0000313" key="3">
    <source>
        <dbReference type="Proteomes" id="UP001432995"/>
    </source>
</evidence>
<evidence type="ECO:0000313" key="2">
    <source>
        <dbReference type="EMBL" id="MER2290162.1"/>
    </source>
</evidence>
<comment type="caution">
    <text evidence="2">The sequence shown here is derived from an EMBL/GenBank/DDBJ whole genome shotgun (WGS) entry which is preliminary data.</text>
</comment>
<dbReference type="EMBL" id="JBELQD010000021">
    <property type="protein sequence ID" value="MER2290162.1"/>
    <property type="molecule type" value="Genomic_DNA"/>
</dbReference>
<name>A0ABV1R5R4_9HYPH</name>
<dbReference type="SUPFAM" id="SSF51735">
    <property type="entry name" value="NAD(P)-binding Rossmann-fold domains"/>
    <property type="match status" value="1"/>
</dbReference>
<proteinExistence type="predicted"/>
<dbReference type="Pfam" id="PF00106">
    <property type="entry name" value="adh_short"/>
    <property type="match status" value="1"/>
</dbReference>
<sequence>MARTIVITGASDGIGAAAARQLAAKGERVVVVGHSPEKTAAVARALNAPHHVADYADLAQVRRLAAELLAAYPRIDVLANNAGGIFKTELTGDGFDRMIQVNHLAPFLLTHLLLGRLMESRAAVIQTSSIGAKMMGKLDINTFDGRTSRSFFMTYGDTKLMNQLFTAELHRRHHAQGLNAVSFHPGNIASSFPNRSYALLRLLMNSPVKHLLETSEDGGVRLAWLAEGRPGTTWQPGKYYENNEIPPDRKINAQAKDASLAAELWTRSERLLGLASAR</sequence>
<protein>
    <submittedName>
        <fullName evidence="2">SDR family NAD(P)-dependent oxidoreductase</fullName>
    </submittedName>
</protein>
<organism evidence="2 3">
    <name type="scientific">Methylobacterium brachiatum</name>
    <dbReference type="NCBI Taxonomy" id="269660"/>
    <lineage>
        <taxon>Bacteria</taxon>
        <taxon>Pseudomonadati</taxon>
        <taxon>Pseudomonadota</taxon>
        <taxon>Alphaproteobacteria</taxon>
        <taxon>Hyphomicrobiales</taxon>
        <taxon>Methylobacteriaceae</taxon>
        <taxon>Methylobacterium</taxon>
    </lineage>
</organism>
<reference evidence="2" key="1">
    <citation type="submission" date="2024-06" db="EMBL/GenBank/DDBJ databases">
        <authorList>
            <person name="Campbell A.G."/>
        </authorList>
    </citation>
    <scope>NUCLEOTIDE SEQUENCE</scope>
    <source>
        <strain evidence="2">EM17</strain>
    </source>
</reference>
<keyword evidence="1" id="KW-0560">Oxidoreductase</keyword>
<dbReference type="InterPro" id="IPR002347">
    <property type="entry name" value="SDR_fam"/>
</dbReference>
<dbReference type="PANTHER" id="PTHR43157:SF31">
    <property type="entry name" value="PHOSPHATIDYLINOSITOL-GLYCAN BIOSYNTHESIS CLASS F PROTEIN"/>
    <property type="match status" value="1"/>
</dbReference>
<dbReference type="Gene3D" id="3.40.50.720">
    <property type="entry name" value="NAD(P)-binding Rossmann-like Domain"/>
    <property type="match status" value="1"/>
</dbReference>
<dbReference type="PRINTS" id="PR00081">
    <property type="entry name" value="GDHRDH"/>
</dbReference>
<dbReference type="InterPro" id="IPR036291">
    <property type="entry name" value="NAD(P)-bd_dom_sf"/>
</dbReference>